<sequence>MAVDDSAPSLLNYAATATVRVEGKETEVGWAKHAGETHAKTTFTLSDFDPSVEPMEVELSIDDQTAGVSWTAGFSWPLSARVDAPVDASDGRLAMLTDPVFVAEAGSSIQSWVSPITLDPIGFEVSYVAAVAAADAPSMWEYEVDAMLRSSAGSIQMSPSVNTSATQVRAVFQYPVPLGADISSQDFELTLVDRTAGITWSTQFAWQGPRS</sequence>
<evidence type="ECO:0000313" key="2">
    <source>
        <dbReference type="Proteomes" id="UP000503540"/>
    </source>
</evidence>
<dbReference type="AlphaFoldDB" id="A0A6G9Y7D1"/>
<organism evidence="1 2">
    <name type="scientific">Nocardia arthritidis</name>
    <dbReference type="NCBI Taxonomy" id="228602"/>
    <lineage>
        <taxon>Bacteria</taxon>
        <taxon>Bacillati</taxon>
        <taxon>Actinomycetota</taxon>
        <taxon>Actinomycetes</taxon>
        <taxon>Mycobacteriales</taxon>
        <taxon>Nocardiaceae</taxon>
        <taxon>Nocardia</taxon>
    </lineage>
</organism>
<dbReference type="Proteomes" id="UP000503540">
    <property type="component" value="Chromosome"/>
</dbReference>
<reference evidence="1 2" key="1">
    <citation type="journal article" date="2019" name="ACS Chem. Biol.">
        <title>Identification and Mobilization of a Cryptic Antibiotic Biosynthesis Gene Locus from a Human-Pathogenic Nocardia Isolate.</title>
        <authorList>
            <person name="Herisse M."/>
            <person name="Ishida K."/>
            <person name="Porter J.L."/>
            <person name="Howden B."/>
            <person name="Hertweck C."/>
            <person name="Stinear T.P."/>
            <person name="Pidot S.J."/>
        </authorList>
    </citation>
    <scope>NUCLEOTIDE SEQUENCE [LARGE SCALE GENOMIC DNA]</scope>
    <source>
        <strain evidence="1 2">AUSMDU00012717</strain>
    </source>
</reference>
<evidence type="ECO:0000313" key="1">
    <source>
        <dbReference type="EMBL" id="QIS09044.1"/>
    </source>
</evidence>
<accession>A0A6G9Y7D1</accession>
<dbReference type="KEGG" id="nah:F5544_05660"/>
<protein>
    <submittedName>
        <fullName evidence="1">Uncharacterized protein</fullName>
    </submittedName>
</protein>
<proteinExistence type="predicted"/>
<gene>
    <name evidence="1" type="ORF">F5544_05660</name>
</gene>
<keyword evidence="2" id="KW-1185">Reference proteome</keyword>
<name>A0A6G9Y7D1_9NOCA</name>
<dbReference type="RefSeq" id="WP_167472206.1">
    <property type="nucleotide sequence ID" value="NZ_CP046172.1"/>
</dbReference>
<dbReference type="EMBL" id="CP046172">
    <property type="protein sequence ID" value="QIS09044.1"/>
    <property type="molecule type" value="Genomic_DNA"/>
</dbReference>